<dbReference type="Proteomes" id="UP000011599">
    <property type="component" value="Unassembled WGS sequence"/>
</dbReference>
<dbReference type="AlphaFoldDB" id="L9VY14"/>
<evidence type="ECO:0000313" key="2">
    <source>
        <dbReference type="Proteomes" id="UP000011599"/>
    </source>
</evidence>
<evidence type="ECO:0000313" key="1">
    <source>
        <dbReference type="EMBL" id="ELY41911.1"/>
    </source>
</evidence>
<protein>
    <submittedName>
        <fullName evidence="1">Uncharacterized protein</fullName>
    </submittedName>
</protein>
<reference evidence="1 2" key="1">
    <citation type="journal article" date="2014" name="PLoS Genet.">
        <title>Phylogenetically driven sequencing of extremely halophilic archaea reveals strategies for static and dynamic osmo-response.</title>
        <authorList>
            <person name="Becker E.A."/>
            <person name="Seitzer P.M."/>
            <person name="Tritt A."/>
            <person name="Larsen D."/>
            <person name="Krusor M."/>
            <person name="Yao A.I."/>
            <person name="Wu D."/>
            <person name="Madern D."/>
            <person name="Eisen J.A."/>
            <person name="Darling A.E."/>
            <person name="Facciotti M.T."/>
        </authorList>
    </citation>
    <scope>NUCLEOTIDE SEQUENCE [LARGE SCALE GENOMIC DNA]</scope>
    <source>
        <strain evidence="1 2">GA33</strain>
    </source>
</reference>
<dbReference type="OrthoDB" id="385336at2157"/>
<proteinExistence type="predicted"/>
<organism evidence="1 2">
    <name type="scientific">Natronorubrum tibetense GA33</name>
    <dbReference type="NCBI Taxonomy" id="1114856"/>
    <lineage>
        <taxon>Archaea</taxon>
        <taxon>Methanobacteriati</taxon>
        <taxon>Methanobacteriota</taxon>
        <taxon>Stenosarchaea group</taxon>
        <taxon>Halobacteria</taxon>
        <taxon>Halobacteriales</taxon>
        <taxon>Natrialbaceae</taxon>
        <taxon>Natronorubrum</taxon>
    </lineage>
</organism>
<name>L9VY14_9EURY</name>
<dbReference type="EMBL" id="AOHW01000026">
    <property type="protein sequence ID" value="ELY41911.1"/>
    <property type="molecule type" value="Genomic_DNA"/>
</dbReference>
<accession>L9VY14</accession>
<sequence>MLDVSGDIVETTQQNHNEAIGAYESFEEESSDVDEDLVETAVDGAVGVGTTLAFANPVSAIAASMAFTYITERTADENDHYYNLMWNWINNVGDPGEGAEDSCVFARMDVTTRVGDSADIDASAQATDIGSSSAVATANFTVDAPTDCQDPDSLNTQSLHDEGLLRITEDEITTEQQEALLGEEPLRILNESGSLTIKRDTTVGQIIQEMRNE</sequence>
<comment type="caution">
    <text evidence="1">The sequence shown here is derived from an EMBL/GenBank/DDBJ whole genome shotgun (WGS) entry which is preliminary data.</text>
</comment>
<keyword evidence="2" id="KW-1185">Reference proteome</keyword>
<gene>
    <name evidence="1" type="ORF">C496_08951</name>
</gene>